<organism evidence="1 2">
    <name type="scientific">Prauserella cavernicola</name>
    <dbReference type="NCBI Taxonomy" id="2800127"/>
    <lineage>
        <taxon>Bacteria</taxon>
        <taxon>Bacillati</taxon>
        <taxon>Actinomycetota</taxon>
        <taxon>Actinomycetes</taxon>
        <taxon>Pseudonocardiales</taxon>
        <taxon>Pseudonocardiaceae</taxon>
        <taxon>Prauserella</taxon>
    </lineage>
</organism>
<sequence length="57" mass="6216">MKIECSFSLLLRLLLWVAALALVLGVALGQQRDDSEHYGGLSVVNTGEEVLHADARH</sequence>
<protein>
    <submittedName>
        <fullName evidence="1">Uncharacterized protein</fullName>
    </submittedName>
</protein>
<reference evidence="1" key="1">
    <citation type="submission" date="2020-12" db="EMBL/GenBank/DDBJ databases">
        <title>Prauserella sp. ASG 168, a novel actinomycete isolated from cave rock.</title>
        <authorList>
            <person name="Suriyachadkun C."/>
        </authorList>
    </citation>
    <scope>NUCLEOTIDE SEQUENCE</scope>
    <source>
        <strain evidence="1">ASG 168</strain>
    </source>
</reference>
<name>A0A934QSH6_9PSEU</name>
<comment type="caution">
    <text evidence="1">The sequence shown here is derived from an EMBL/GenBank/DDBJ whole genome shotgun (WGS) entry which is preliminary data.</text>
</comment>
<accession>A0A934QSH6</accession>
<dbReference type="RefSeq" id="WP_200318552.1">
    <property type="nucleotide sequence ID" value="NZ_JAENJH010000003.1"/>
</dbReference>
<dbReference type="Proteomes" id="UP000635245">
    <property type="component" value="Unassembled WGS sequence"/>
</dbReference>
<evidence type="ECO:0000313" key="2">
    <source>
        <dbReference type="Proteomes" id="UP000635245"/>
    </source>
</evidence>
<gene>
    <name evidence="1" type="ORF">JHE00_14340</name>
</gene>
<proteinExistence type="predicted"/>
<keyword evidence="2" id="KW-1185">Reference proteome</keyword>
<dbReference type="AlphaFoldDB" id="A0A934QSH6"/>
<dbReference type="EMBL" id="JAENJH010000003">
    <property type="protein sequence ID" value="MBK1785507.1"/>
    <property type="molecule type" value="Genomic_DNA"/>
</dbReference>
<evidence type="ECO:0000313" key="1">
    <source>
        <dbReference type="EMBL" id="MBK1785507.1"/>
    </source>
</evidence>